<feature type="compositionally biased region" description="Acidic residues" evidence="1">
    <location>
        <begin position="720"/>
        <end position="737"/>
    </location>
</feature>
<dbReference type="Proteomes" id="UP000799324">
    <property type="component" value="Unassembled WGS sequence"/>
</dbReference>
<dbReference type="OrthoDB" id="5429634at2759"/>
<keyword evidence="5" id="KW-1185">Reference proteome</keyword>
<evidence type="ECO:0000313" key="4">
    <source>
        <dbReference type="EMBL" id="KAF2653880.1"/>
    </source>
</evidence>
<organism evidence="4 5">
    <name type="scientific">Lophiostoma macrostomum CBS 122681</name>
    <dbReference type="NCBI Taxonomy" id="1314788"/>
    <lineage>
        <taxon>Eukaryota</taxon>
        <taxon>Fungi</taxon>
        <taxon>Dikarya</taxon>
        <taxon>Ascomycota</taxon>
        <taxon>Pezizomycotina</taxon>
        <taxon>Dothideomycetes</taxon>
        <taxon>Pleosporomycetidae</taxon>
        <taxon>Pleosporales</taxon>
        <taxon>Lophiostomataceae</taxon>
        <taxon>Lophiostoma</taxon>
    </lineage>
</organism>
<feature type="transmembrane region" description="Helical" evidence="2">
    <location>
        <begin position="213"/>
        <end position="229"/>
    </location>
</feature>
<sequence length="932" mass="103940">MNANPASRLIMRSTEELTIDVTGLEVESPTTAGLGDESPDGTLPIASAPQRTTSSQPTVSQPALHISRAAKPSSDRRKRIKALIVARLFRTWTTVTKKIQSLGPKTREDWICVWASFMGFLAVVHAFLWMFGEADNHGFAVWRAGIDFKSLQWFNVVAVQLPLNFLAQLIVAGSDYVRRCLLAPPKDSIWNPDGKLYYQSLTAWSVTTRLRKLLWVILAITSMPIHLLYNSIIITSVPAYDAYEVLVDERFFHGHTANALTINVTEYDHQPGAPVPYGTSWPSHWPGSEALQLALNSVQKDPSSWNNLSNYECRAKYALDIYSDFRTVIIVTNSTRDLPKDNAVLAVGALPGFPPVNVPSRFMALCPDYYKAAHPSHSDRLSIIDELPSFMDVMDTTQCKSLFGADCAGWQWKGYGLKPQWKSWQRRRQDLCFAHNYVAMESNDMVPLNYCLSEPLDDSKAQLVWSKPITGMAAIAISLKAVAIALAFQCIHYDDHHGFPSGYPWQHLGRFSTLSAGSLIVLNITTGCYFLFFGIDITMWSPFALGSTPTHDKDKSFILPILFCQNVAHVMMVAREYLEGNYFEQSEGLSRGKPRLRISLSSILFLFNLGLHQLVSAWLAIALIDKYSLDSFDNKHSYPLRTIIQDSVLSGHTGPRITPIKSGTLGDYLMPVLYLSVPPLTPLFQYFVVKRLYHLFKRRGIPQVESREASPRSSRSDFSDPADVDSDSSEDLADEEPATIAIPYNTIGHFDQDFNHDLEDVNAIPLQDLAAEEPATGANAYHAVRHADQDFNREIRIRTPSNGLLCGLFAIQLSMQAQHGDIVTPSISELQAQLRNPGYLRRCRAAGYTNTNHLLYSQLVALLYFWGQERGHHLQLVAYQQGRGPLLEPIVVAGRHAVRDVWIFNDGAEGEGAAGKGIAHWEGLTSAPELAA</sequence>
<proteinExistence type="predicted"/>
<feature type="transmembrane region" description="Helical" evidence="2">
    <location>
        <begin position="668"/>
        <end position="689"/>
    </location>
</feature>
<dbReference type="Pfam" id="PF20163">
    <property type="entry name" value="DUF6536"/>
    <property type="match status" value="1"/>
</dbReference>
<feature type="transmembrane region" description="Helical" evidence="2">
    <location>
        <begin position="598"/>
        <end position="624"/>
    </location>
</feature>
<evidence type="ECO:0000256" key="1">
    <source>
        <dbReference type="SAM" id="MobiDB-lite"/>
    </source>
</evidence>
<accession>A0A6A6T299</accession>
<feature type="transmembrane region" description="Helical" evidence="2">
    <location>
        <begin position="110"/>
        <end position="131"/>
    </location>
</feature>
<feature type="domain" description="DUF6536" evidence="3">
    <location>
        <begin position="110"/>
        <end position="252"/>
    </location>
</feature>
<evidence type="ECO:0000313" key="5">
    <source>
        <dbReference type="Proteomes" id="UP000799324"/>
    </source>
</evidence>
<evidence type="ECO:0000259" key="3">
    <source>
        <dbReference type="Pfam" id="PF20163"/>
    </source>
</evidence>
<feature type="region of interest" description="Disordered" evidence="1">
    <location>
        <begin position="28"/>
        <end position="61"/>
    </location>
</feature>
<evidence type="ECO:0000256" key="2">
    <source>
        <dbReference type="SAM" id="Phobius"/>
    </source>
</evidence>
<keyword evidence="2" id="KW-0812">Transmembrane</keyword>
<feature type="region of interest" description="Disordered" evidence="1">
    <location>
        <begin position="704"/>
        <end position="737"/>
    </location>
</feature>
<dbReference type="InterPro" id="IPR046623">
    <property type="entry name" value="DUF6536"/>
</dbReference>
<name>A0A6A6T299_9PLEO</name>
<feature type="transmembrane region" description="Helical" evidence="2">
    <location>
        <begin position="469"/>
        <end position="493"/>
    </location>
</feature>
<dbReference type="AlphaFoldDB" id="A0A6A6T299"/>
<gene>
    <name evidence="4" type="ORF">K491DRAFT_694295</name>
</gene>
<feature type="compositionally biased region" description="Basic and acidic residues" evidence="1">
    <location>
        <begin position="705"/>
        <end position="718"/>
    </location>
</feature>
<protein>
    <recommendedName>
        <fullName evidence="3">DUF6536 domain-containing protein</fullName>
    </recommendedName>
</protein>
<reference evidence="4" key="1">
    <citation type="journal article" date="2020" name="Stud. Mycol.">
        <title>101 Dothideomycetes genomes: a test case for predicting lifestyles and emergence of pathogens.</title>
        <authorList>
            <person name="Haridas S."/>
            <person name="Albert R."/>
            <person name="Binder M."/>
            <person name="Bloem J."/>
            <person name="Labutti K."/>
            <person name="Salamov A."/>
            <person name="Andreopoulos B."/>
            <person name="Baker S."/>
            <person name="Barry K."/>
            <person name="Bills G."/>
            <person name="Bluhm B."/>
            <person name="Cannon C."/>
            <person name="Castanera R."/>
            <person name="Culley D."/>
            <person name="Daum C."/>
            <person name="Ezra D."/>
            <person name="Gonzalez J."/>
            <person name="Henrissat B."/>
            <person name="Kuo A."/>
            <person name="Liang C."/>
            <person name="Lipzen A."/>
            <person name="Lutzoni F."/>
            <person name="Magnuson J."/>
            <person name="Mondo S."/>
            <person name="Nolan M."/>
            <person name="Ohm R."/>
            <person name="Pangilinan J."/>
            <person name="Park H.-J."/>
            <person name="Ramirez L."/>
            <person name="Alfaro M."/>
            <person name="Sun H."/>
            <person name="Tritt A."/>
            <person name="Yoshinaga Y."/>
            <person name="Zwiers L.-H."/>
            <person name="Turgeon B."/>
            <person name="Goodwin S."/>
            <person name="Spatafora J."/>
            <person name="Crous P."/>
            <person name="Grigoriev I."/>
        </authorList>
    </citation>
    <scope>NUCLEOTIDE SEQUENCE</scope>
    <source>
        <strain evidence="4">CBS 122681</strain>
    </source>
</reference>
<feature type="transmembrane region" description="Helical" evidence="2">
    <location>
        <begin position="514"/>
        <end position="537"/>
    </location>
</feature>
<feature type="compositionally biased region" description="Polar residues" evidence="1">
    <location>
        <begin position="49"/>
        <end position="61"/>
    </location>
</feature>
<keyword evidence="2" id="KW-0472">Membrane</keyword>
<dbReference type="EMBL" id="MU004373">
    <property type="protein sequence ID" value="KAF2653880.1"/>
    <property type="molecule type" value="Genomic_DNA"/>
</dbReference>
<keyword evidence="2" id="KW-1133">Transmembrane helix</keyword>